<dbReference type="AlphaFoldDB" id="A0A4V3TVA0"/>
<dbReference type="Proteomes" id="UP000310506">
    <property type="component" value="Unassembled WGS sequence"/>
</dbReference>
<name>A0A4V3TVA0_9ENTE</name>
<dbReference type="EMBL" id="SDGV01000004">
    <property type="protein sequence ID" value="THB62079.1"/>
    <property type="molecule type" value="Genomic_DNA"/>
</dbReference>
<accession>A0A4V3TVA0</accession>
<keyword evidence="2" id="KW-1185">Reference proteome</keyword>
<dbReference type="RefSeq" id="WP_136136079.1">
    <property type="nucleotide sequence ID" value="NZ_SDGV01000004.1"/>
</dbReference>
<dbReference type="InterPro" id="IPR016630">
    <property type="entry name" value="UCP015278"/>
</dbReference>
<dbReference type="PIRSF" id="PIRSF015278">
    <property type="entry name" value="UCP015278"/>
    <property type="match status" value="1"/>
</dbReference>
<evidence type="ECO:0000313" key="1">
    <source>
        <dbReference type="EMBL" id="THB62079.1"/>
    </source>
</evidence>
<comment type="caution">
    <text evidence="1">The sequence shown here is derived from an EMBL/GenBank/DDBJ whole genome shotgun (WGS) entry which is preliminary data.</text>
</comment>
<evidence type="ECO:0000313" key="2">
    <source>
        <dbReference type="Proteomes" id="UP000310506"/>
    </source>
</evidence>
<sequence length="161" mass="19233">MKLRDLKDKDINYDWKTIYVGLNDCFFEPNILSDYAVELMEKGIEDEFIIELAWGIAESDLPEKLIDIKNKFFSDVGENSIEYVHEQKKFRYVYLSKLNERVFDDVELLNLVTKFYDENGYPDDMISFINYMPQGKTTTKDELINRFRVFLDDEKKKVEAY</sequence>
<proteinExistence type="predicted"/>
<reference evidence="1 2" key="1">
    <citation type="submission" date="2019-01" db="EMBL/GenBank/DDBJ databases">
        <title>Vagococcus silagei sp. nov. isolated from brewer's grain.</title>
        <authorList>
            <person name="Guu J.-R."/>
        </authorList>
    </citation>
    <scope>NUCLEOTIDE SEQUENCE [LARGE SCALE GENOMIC DNA]</scope>
    <source>
        <strain evidence="1 2">2B-2</strain>
    </source>
</reference>
<gene>
    <name evidence="1" type="ORF">ESZ54_02415</name>
</gene>
<dbReference type="Pfam" id="PF10004">
    <property type="entry name" value="DUF2247"/>
    <property type="match status" value="1"/>
</dbReference>
<protein>
    <submittedName>
        <fullName evidence="1">DUF2247 family protein</fullName>
    </submittedName>
</protein>
<organism evidence="1 2">
    <name type="scientific">Vagococcus silagei</name>
    <dbReference type="NCBI Taxonomy" id="2508885"/>
    <lineage>
        <taxon>Bacteria</taxon>
        <taxon>Bacillati</taxon>
        <taxon>Bacillota</taxon>
        <taxon>Bacilli</taxon>
        <taxon>Lactobacillales</taxon>
        <taxon>Enterococcaceae</taxon>
        <taxon>Vagococcus</taxon>
    </lineage>
</organism>
<dbReference type="OrthoDB" id="2882291at2"/>